<accession>A0ABD1Z1F3</accession>
<name>A0ABD1Z1F3_9MARC</name>
<proteinExistence type="predicted"/>
<comment type="caution">
    <text evidence="1">The sequence shown here is derived from an EMBL/GenBank/DDBJ whole genome shotgun (WGS) entry which is preliminary data.</text>
</comment>
<dbReference type="AlphaFoldDB" id="A0ABD1Z1F3"/>
<dbReference type="EMBL" id="JBHFFA010000002">
    <property type="protein sequence ID" value="KAL2641315.1"/>
    <property type="molecule type" value="Genomic_DNA"/>
</dbReference>
<evidence type="ECO:0000313" key="2">
    <source>
        <dbReference type="Proteomes" id="UP001605036"/>
    </source>
</evidence>
<keyword evidence="2" id="KW-1185">Reference proteome</keyword>
<dbReference type="Proteomes" id="UP001605036">
    <property type="component" value="Unassembled WGS sequence"/>
</dbReference>
<protein>
    <submittedName>
        <fullName evidence="1">Uncharacterized protein</fullName>
    </submittedName>
</protein>
<reference evidence="1 2" key="1">
    <citation type="submission" date="2024-09" db="EMBL/GenBank/DDBJ databases">
        <title>Chromosome-scale assembly of Riccia fluitans.</title>
        <authorList>
            <person name="Paukszto L."/>
            <person name="Sawicki J."/>
            <person name="Karawczyk K."/>
            <person name="Piernik-Szablinska J."/>
            <person name="Szczecinska M."/>
            <person name="Mazdziarz M."/>
        </authorList>
    </citation>
    <scope>NUCLEOTIDE SEQUENCE [LARGE SCALE GENOMIC DNA]</scope>
    <source>
        <strain evidence="1">Rf_01</strain>
        <tissue evidence="1">Aerial parts of the thallus</tissue>
    </source>
</reference>
<gene>
    <name evidence="1" type="ORF">R1flu_008902</name>
</gene>
<organism evidence="1 2">
    <name type="scientific">Riccia fluitans</name>
    <dbReference type="NCBI Taxonomy" id="41844"/>
    <lineage>
        <taxon>Eukaryota</taxon>
        <taxon>Viridiplantae</taxon>
        <taxon>Streptophyta</taxon>
        <taxon>Embryophyta</taxon>
        <taxon>Marchantiophyta</taxon>
        <taxon>Marchantiopsida</taxon>
        <taxon>Marchantiidae</taxon>
        <taxon>Marchantiales</taxon>
        <taxon>Ricciaceae</taxon>
        <taxon>Riccia</taxon>
    </lineage>
</organism>
<sequence length="139" mass="15814">MERLPSPLYNIPGNFIDPDPLDGDRVGRWPNVVIFLKVPPSSEYHPSLFPGDWVPYGPPNIGYIHEWVDAMIREIEVPVPLEHVPAFPPGDFIHHDVPDEIHIDVIDDPPVDVDMIPTDNDDDDDVVSCIRDDDIRYTI</sequence>
<evidence type="ECO:0000313" key="1">
    <source>
        <dbReference type="EMBL" id="KAL2641315.1"/>
    </source>
</evidence>